<accession>A0AAE1X9F9</accession>
<keyword evidence="2" id="KW-1185">Reference proteome</keyword>
<evidence type="ECO:0000313" key="1">
    <source>
        <dbReference type="EMBL" id="KAK4407681.1"/>
    </source>
</evidence>
<dbReference type="AlphaFoldDB" id="A0AAE1X9F9"/>
<organism evidence="1 2">
    <name type="scientific">Sesamum angolense</name>
    <dbReference type="NCBI Taxonomy" id="2727404"/>
    <lineage>
        <taxon>Eukaryota</taxon>
        <taxon>Viridiplantae</taxon>
        <taxon>Streptophyta</taxon>
        <taxon>Embryophyta</taxon>
        <taxon>Tracheophyta</taxon>
        <taxon>Spermatophyta</taxon>
        <taxon>Magnoliopsida</taxon>
        <taxon>eudicotyledons</taxon>
        <taxon>Gunneridae</taxon>
        <taxon>Pentapetalae</taxon>
        <taxon>asterids</taxon>
        <taxon>lamiids</taxon>
        <taxon>Lamiales</taxon>
        <taxon>Pedaliaceae</taxon>
        <taxon>Sesamum</taxon>
    </lineage>
</organism>
<name>A0AAE1X9F9_9LAMI</name>
<comment type="caution">
    <text evidence="1">The sequence shown here is derived from an EMBL/GenBank/DDBJ whole genome shotgun (WGS) entry which is preliminary data.</text>
</comment>
<reference evidence="1" key="2">
    <citation type="journal article" date="2024" name="Plant">
        <title>Genomic evolution and insights into agronomic trait innovations of Sesamum species.</title>
        <authorList>
            <person name="Miao H."/>
            <person name="Wang L."/>
            <person name="Qu L."/>
            <person name="Liu H."/>
            <person name="Sun Y."/>
            <person name="Le M."/>
            <person name="Wang Q."/>
            <person name="Wei S."/>
            <person name="Zheng Y."/>
            <person name="Lin W."/>
            <person name="Duan Y."/>
            <person name="Cao H."/>
            <person name="Xiong S."/>
            <person name="Wang X."/>
            <person name="Wei L."/>
            <person name="Li C."/>
            <person name="Ma Q."/>
            <person name="Ju M."/>
            <person name="Zhao R."/>
            <person name="Li G."/>
            <person name="Mu C."/>
            <person name="Tian Q."/>
            <person name="Mei H."/>
            <person name="Zhang T."/>
            <person name="Gao T."/>
            <person name="Zhang H."/>
        </authorList>
    </citation>
    <scope>NUCLEOTIDE SEQUENCE</scope>
    <source>
        <strain evidence="1">K16</strain>
    </source>
</reference>
<proteinExistence type="predicted"/>
<sequence>MNARASLLSFYSAPKTHLINTPKAAFHSRSRLLLQLCPCQRTHFPPIYARNGFIWRRRIGRVAADVKSEPYDIAESPPESVQFGKVILADDDGGDDASAVPWWEQFPKRWVIVLLCFSAFLLCNMDRVSNALFAETLFLSKSCCIVVA</sequence>
<reference evidence="1" key="1">
    <citation type="submission" date="2020-06" db="EMBL/GenBank/DDBJ databases">
        <authorList>
            <person name="Li T."/>
            <person name="Hu X."/>
            <person name="Zhang T."/>
            <person name="Song X."/>
            <person name="Zhang H."/>
            <person name="Dai N."/>
            <person name="Sheng W."/>
            <person name="Hou X."/>
            <person name="Wei L."/>
        </authorList>
    </citation>
    <scope>NUCLEOTIDE SEQUENCE</scope>
    <source>
        <strain evidence="1">K16</strain>
        <tissue evidence="1">Leaf</tissue>
    </source>
</reference>
<protein>
    <submittedName>
        <fullName evidence="1">Anion transporter 4, chloroplastic</fullName>
    </submittedName>
</protein>
<evidence type="ECO:0000313" key="2">
    <source>
        <dbReference type="Proteomes" id="UP001289374"/>
    </source>
</evidence>
<gene>
    <name evidence="1" type="ORF">Sango_0349100</name>
</gene>
<dbReference type="EMBL" id="JACGWL010000002">
    <property type="protein sequence ID" value="KAK4407681.1"/>
    <property type="molecule type" value="Genomic_DNA"/>
</dbReference>
<dbReference type="Proteomes" id="UP001289374">
    <property type="component" value="Unassembled WGS sequence"/>
</dbReference>